<accession>A0A7J7MNF1</accession>
<dbReference type="AlphaFoldDB" id="A0A7J7MNF1"/>
<keyword evidence="3" id="KW-1185">Reference proteome</keyword>
<dbReference type="SUPFAM" id="SSF81383">
    <property type="entry name" value="F-box domain"/>
    <property type="match status" value="1"/>
</dbReference>
<gene>
    <name evidence="2" type="ORF">GIB67_031522</name>
</gene>
<dbReference type="PANTHER" id="PTHR31900:SF33">
    <property type="entry name" value="PROTEIN WITH RNI-LIKE_FBD-LIKE DOMAIN"/>
    <property type="match status" value="1"/>
</dbReference>
<dbReference type="EMBL" id="JACGCM010001343">
    <property type="protein sequence ID" value="KAF6156401.1"/>
    <property type="molecule type" value="Genomic_DNA"/>
</dbReference>
<evidence type="ECO:0000259" key="1">
    <source>
        <dbReference type="Pfam" id="PF00646"/>
    </source>
</evidence>
<evidence type="ECO:0000313" key="2">
    <source>
        <dbReference type="EMBL" id="KAF6156401.1"/>
    </source>
</evidence>
<reference evidence="2 3" key="1">
    <citation type="journal article" date="2020" name="IScience">
        <title>Genome Sequencing of the Endangered Kingdonia uniflora (Circaeasteraceae, Ranunculales) Reveals Potential Mechanisms of Evolutionary Specialization.</title>
        <authorList>
            <person name="Sun Y."/>
            <person name="Deng T."/>
            <person name="Zhang A."/>
            <person name="Moore M.J."/>
            <person name="Landis J.B."/>
            <person name="Lin N."/>
            <person name="Zhang H."/>
            <person name="Zhang X."/>
            <person name="Huang J."/>
            <person name="Zhang X."/>
            <person name="Sun H."/>
            <person name="Wang H."/>
        </authorList>
    </citation>
    <scope>NUCLEOTIDE SEQUENCE [LARGE SCALE GENOMIC DNA]</scope>
    <source>
        <strain evidence="2">TB1705</strain>
        <tissue evidence="2">Leaf</tissue>
    </source>
</reference>
<name>A0A7J7MNF1_9MAGN</name>
<protein>
    <recommendedName>
        <fullName evidence="1">F-box domain-containing protein</fullName>
    </recommendedName>
</protein>
<proteinExistence type="predicted"/>
<dbReference type="OrthoDB" id="1274461at2759"/>
<evidence type="ECO:0000313" key="3">
    <source>
        <dbReference type="Proteomes" id="UP000541444"/>
    </source>
</evidence>
<dbReference type="InterPro" id="IPR036047">
    <property type="entry name" value="F-box-like_dom_sf"/>
</dbReference>
<dbReference type="Pfam" id="PF00646">
    <property type="entry name" value="F-box"/>
    <property type="match status" value="1"/>
</dbReference>
<comment type="caution">
    <text evidence="2">The sequence shown here is derived from an EMBL/GenBank/DDBJ whole genome shotgun (WGS) entry which is preliminary data.</text>
</comment>
<dbReference type="PANTHER" id="PTHR31900">
    <property type="entry name" value="F-BOX/RNI SUPERFAMILY PROTEIN-RELATED"/>
    <property type="match status" value="1"/>
</dbReference>
<feature type="domain" description="F-box" evidence="1">
    <location>
        <begin position="8"/>
        <end position="47"/>
    </location>
</feature>
<organism evidence="2 3">
    <name type="scientific">Kingdonia uniflora</name>
    <dbReference type="NCBI Taxonomy" id="39325"/>
    <lineage>
        <taxon>Eukaryota</taxon>
        <taxon>Viridiplantae</taxon>
        <taxon>Streptophyta</taxon>
        <taxon>Embryophyta</taxon>
        <taxon>Tracheophyta</taxon>
        <taxon>Spermatophyta</taxon>
        <taxon>Magnoliopsida</taxon>
        <taxon>Ranunculales</taxon>
        <taxon>Circaeasteraceae</taxon>
        <taxon>Kingdonia</taxon>
    </lineage>
</organism>
<dbReference type="InterPro" id="IPR050232">
    <property type="entry name" value="FBL13/AtMIF1-like"/>
</dbReference>
<dbReference type="Proteomes" id="UP000541444">
    <property type="component" value="Unassembled WGS sequence"/>
</dbReference>
<sequence>MGVCFDYISNLQDNLTETILLRLPLREAVQTSVLSTKWRYKWASLPKLEFNEECFIHFHTPLLSTVSIFLPEWTGDDRSGKLVELFHSLPHIEYLNTGGYFLEHLGVDNVPVGVPVSDCLKFLSVDVDFRNPKEVMAVICILQWSPNLEELEMNVFEHDNGNYPEGVNHLSFSFEKLGLIKLNGISGLKSKLDFIEMLLASSVVLKKMAIKQKVQTLKMLQPTFALGILQKLVRLPRASKLVEIIYDFGKK</sequence>
<dbReference type="InterPro" id="IPR001810">
    <property type="entry name" value="F-box_dom"/>
</dbReference>